<dbReference type="RefSeq" id="WP_189824602.1">
    <property type="nucleotide sequence ID" value="NZ_BMVC01000007.1"/>
</dbReference>
<name>A0A919CAX4_9ACTN</name>
<comment type="caution">
    <text evidence="2">The sequence shown here is derived from an EMBL/GenBank/DDBJ whole genome shotgun (WGS) entry which is preliminary data.</text>
</comment>
<evidence type="ECO:0000313" key="2">
    <source>
        <dbReference type="EMBL" id="GHC96782.1"/>
    </source>
</evidence>
<sequence>MTLHEEDPATPPEGSTTPPADAVGARPRTEVEAALRDLEAEAAAPHRQTQISRGALAGYIWVLGSAQTTPVTGDQSSAAPNDEQITAELTSAERQLTDPVRRDIPREYVQGVWDALAWVTGRSDKKP</sequence>
<reference evidence="2" key="2">
    <citation type="submission" date="2020-09" db="EMBL/GenBank/DDBJ databases">
        <authorList>
            <person name="Sun Q."/>
            <person name="Ohkuma M."/>
        </authorList>
    </citation>
    <scope>NUCLEOTIDE SEQUENCE</scope>
    <source>
        <strain evidence="2">JCM 4637</strain>
    </source>
</reference>
<dbReference type="Proteomes" id="UP000638353">
    <property type="component" value="Unassembled WGS sequence"/>
</dbReference>
<dbReference type="AlphaFoldDB" id="A0A919CAX4"/>
<evidence type="ECO:0000313" key="3">
    <source>
        <dbReference type="Proteomes" id="UP000638353"/>
    </source>
</evidence>
<evidence type="ECO:0000256" key="1">
    <source>
        <dbReference type="SAM" id="MobiDB-lite"/>
    </source>
</evidence>
<protein>
    <submittedName>
        <fullName evidence="2">Uncharacterized protein</fullName>
    </submittedName>
</protein>
<dbReference type="EMBL" id="BMVC01000007">
    <property type="protein sequence ID" value="GHC96782.1"/>
    <property type="molecule type" value="Genomic_DNA"/>
</dbReference>
<accession>A0A919CAX4</accession>
<gene>
    <name evidence="2" type="ORF">GCM10010334_37420</name>
</gene>
<organism evidence="2 3">
    <name type="scientific">Streptomyces finlayi</name>
    <dbReference type="NCBI Taxonomy" id="67296"/>
    <lineage>
        <taxon>Bacteria</taxon>
        <taxon>Bacillati</taxon>
        <taxon>Actinomycetota</taxon>
        <taxon>Actinomycetes</taxon>
        <taxon>Kitasatosporales</taxon>
        <taxon>Streptomycetaceae</taxon>
        <taxon>Streptomyces</taxon>
    </lineage>
</organism>
<feature type="region of interest" description="Disordered" evidence="1">
    <location>
        <begin position="1"/>
        <end position="28"/>
    </location>
</feature>
<reference evidence="2" key="1">
    <citation type="journal article" date="2014" name="Int. J. Syst. Evol. Microbiol.">
        <title>Complete genome sequence of Corynebacterium casei LMG S-19264T (=DSM 44701T), isolated from a smear-ripened cheese.</title>
        <authorList>
            <consortium name="US DOE Joint Genome Institute (JGI-PGF)"/>
            <person name="Walter F."/>
            <person name="Albersmeier A."/>
            <person name="Kalinowski J."/>
            <person name="Ruckert C."/>
        </authorList>
    </citation>
    <scope>NUCLEOTIDE SEQUENCE</scope>
    <source>
        <strain evidence="2">JCM 4637</strain>
    </source>
</reference>
<proteinExistence type="predicted"/>